<reference evidence="1 2" key="1">
    <citation type="journal article" date="2011" name="PLoS Genet.">
        <title>Comparative genomic analysis of human fungal pathogens causing paracoccidioidomycosis.</title>
        <authorList>
            <person name="Desjardins C.A."/>
            <person name="Champion M.D."/>
            <person name="Holder J.W."/>
            <person name="Muszewska A."/>
            <person name="Goldberg J."/>
            <person name="Bailao A.M."/>
            <person name="Brigido M.M."/>
            <person name="Ferreira M.E."/>
            <person name="Garcia A.M."/>
            <person name="Grynberg M."/>
            <person name="Gujja S."/>
            <person name="Heiman D.I."/>
            <person name="Henn M.R."/>
            <person name="Kodira C.D."/>
            <person name="Leon-Narvaez H."/>
            <person name="Longo L.V."/>
            <person name="Ma L.J."/>
            <person name="Malavazi I."/>
            <person name="Matsuo A.L."/>
            <person name="Morais F.V."/>
            <person name="Pereira M."/>
            <person name="Rodriguez-Brito S."/>
            <person name="Sakthikumar S."/>
            <person name="Salem-Izacc S.M."/>
            <person name="Sykes S.M."/>
            <person name="Teixeira M.M."/>
            <person name="Vallejo M.C."/>
            <person name="Walter M.E."/>
            <person name="Yandava C."/>
            <person name="Young S."/>
            <person name="Zeng Q."/>
            <person name="Zucker J."/>
            <person name="Felipe M.S."/>
            <person name="Goldman G.H."/>
            <person name="Haas B.J."/>
            <person name="McEwen J.G."/>
            <person name="Nino-Vega G."/>
            <person name="Puccia R."/>
            <person name="San-Blas G."/>
            <person name="Soares C.M."/>
            <person name="Birren B.W."/>
            <person name="Cuomo C.A."/>
        </authorList>
    </citation>
    <scope>NUCLEOTIDE SEQUENCE [LARGE SCALE GENOMIC DNA]</scope>
    <source>
        <strain evidence="1 2">Pb18</strain>
    </source>
</reference>
<dbReference type="GeneID" id="22581857"/>
<organism evidence="1 2">
    <name type="scientific">Paracoccidioides brasiliensis (strain Pb18)</name>
    <dbReference type="NCBI Taxonomy" id="502780"/>
    <lineage>
        <taxon>Eukaryota</taxon>
        <taxon>Fungi</taxon>
        <taxon>Dikarya</taxon>
        <taxon>Ascomycota</taxon>
        <taxon>Pezizomycotina</taxon>
        <taxon>Eurotiomycetes</taxon>
        <taxon>Eurotiomycetidae</taxon>
        <taxon>Onygenales</taxon>
        <taxon>Ajellomycetaceae</taxon>
        <taxon>Paracoccidioides</taxon>
    </lineage>
</organism>
<accession>C1G2J8</accession>
<dbReference type="Proteomes" id="UP000001628">
    <property type="component" value="Unassembled WGS sequence"/>
</dbReference>
<keyword evidence="2" id="KW-1185">Reference proteome</keyword>
<dbReference type="VEuPathDB" id="FungiDB:PADG_02364"/>
<sequence>MPVPFSISISNWGTDVQSPKAAILSKTELFPPVIMGSEPIRYLKRFSECHQVASGSANTLNHLTSIIHTGMVISVTNKWMLLGLFQSEKAPKIWAFIE</sequence>
<dbReference type="RefSeq" id="XP_010757339.1">
    <property type="nucleotide sequence ID" value="XM_010759037.1"/>
</dbReference>
<dbReference type="AlphaFoldDB" id="C1G2J8"/>
<name>C1G2J8_PARBD</name>
<gene>
    <name evidence="1" type="ORF">PADG_02364</name>
</gene>
<dbReference type="EMBL" id="KN275958">
    <property type="protein sequence ID" value="EEH46214.2"/>
    <property type="molecule type" value="Genomic_DNA"/>
</dbReference>
<dbReference type="HOGENOM" id="CLU_2334211_0_0_1"/>
<dbReference type="KEGG" id="pbn:PADG_02364"/>
<evidence type="ECO:0000313" key="2">
    <source>
        <dbReference type="Proteomes" id="UP000001628"/>
    </source>
</evidence>
<protein>
    <submittedName>
        <fullName evidence="1">Uncharacterized protein</fullName>
    </submittedName>
</protein>
<dbReference type="InParanoid" id="C1G2J8"/>
<evidence type="ECO:0000313" key="1">
    <source>
        <dbReference type="EMBL" id="EEH46214.2"/>
    </source>
</evidence>
<proteinExistence type="predicted"/>